<dbReference type="AlphaFoldDB" id="A0A6J6WC29"/>
<evidence type="ECO:0000259" key="1">
    <source>
        <dbReference type="Pfam" id="PF02601"/>
    </source>
</evidence>
<name>A0A6J6WC29_9ZZZZ</name>
<sequence length="131" mass="14563">MRGFIEETESTWDAVARVATQKLSDSHNNLNNLTREISIHTRTAVDRAGERLTGRVERLLRRAPQVVLDAVTRTDNLEVRIRLLDPKNVLARGWSITRTADGRVIRSTADVSVDKKITTVVADGSISSTVN</sequence>
<proteinExistence type="predicted"/>
<dbReference type="Pfam" id="PF02601">
    <property type="entry name" value="Exonuc_VII_L"/>
    <property type="match status" value="1"/>
</dbReference>
<accession>A0A6J6WC29</accession>
<dbReference type="GO" id="GO:0006308">
    <property type="term" value="P:DNA catabolic process"/>
    <property type="evidence" value="ECO:0007669"/>
    <property type="project" value="InterPro"/>
</dbReference>
<organism evidence="2">
    <name type="scientific">freshwater metagenome</name>
    <dbReference type="NCBI Taxonomy" id="449393"/>
    <lineage>
        <taxon>unclassified sequences</taxon>
        <taxon>metagenomes</taxon>
        <taxon>ecological metagenomes</taxon>
    </lineage>
</organism>
<feature type="domain" description="Exonuclease VII large subunit C-terminal" evidence="1">
    <location>
        <begin position="8"/>
        <end position="128"/>
    </location>
</feature>
<dbReference type="InterPro" id="IPR020579">
    <property type="entry name" value="Exonuc_VII_lsu_C"/>
</dbReference>
<dbReference type="InterPro" id="IPR003753">
    <property type="entry name" value="Exonuc_VII_L"/>
</dbReference>
<dbReference type="GO" id="GO:0008855">
    <property type="term" value="F:exodeoxyribonuclease VII activity"/>
    <property type="evidence" value="ECO:0007669"/>
    <property type="project" value="InterPro"/>
</dbReference>
<protein>
    <submittedName>
        <fullName evidence="2">Unannotated protein</fullName>
    </submittedName>
</protein>
<dbReference type="PANTHER" id="PTHR30008:SF0">
    <property type="entry name" value="EXODEOXYRIBONUCLEASE 7 LARGE SUBUNIT"/>
    <property type="match status" value="1"/>
</dbReference>
<reference evidence="2" key="1">
    <citation type="submission" date="2020-05" db="EMBL/GenBank/DDBJ databases">
        <authorList>
            <person name="Chiriac C."/>
            <person name="Salcher M."/>
            <person name="Ghai R."/>
            <person name="Kavagutti S V."/>
        </authorList>
    </citation>
    <scope>NUCLEOTIDE SEQUENCE</scope>
</reference>
<dbReference type="PANTHER" id="PTHR30008">
    <property type="entry name" value="EXODEOXYRIBONUCLEASE 7 LARGE SUBUNIT"/>
    <property type="match status" value="1"/>
</dbReference>
<dbReference type="GO" id="GO:0009318">
    <property type="term" value="C:exodeoxyribonuclease VII complex"/>
    <property type="evidence" value="ECO:0007669"/>
    <property type="project" value="InterPro"/>
</dbReference>
<evidence type="ECO:0000313" key="2">
    <source>
        <dbReference type="EMBL" id="CAB4781980.1"/>
    </source>
</evidence>
<dbReference type="EMBL" id="CAEZZV010000114">
    <property type="protein sequence ID" value="CAB4781980.1"/>
    <property type="molecule type" value="Genomic_DNA"/>
</dbReference>
<gene>
    <name evidence="2" type="ORF">UFOPK2921_00923</name>
</gene>